<dbReference type="Pfam" id="PF13559">
    <property type="entry name" value="DUF4129"/>
    <property type="match status" value="1"/>
</dbReference>
<evidence type="ECO:0000259" key="2">
    <source>
        <dbReference type="Pfam" id="PF13559"/>
    </source>
</evidence>
<keyword evidence="1" id="KW-0472">Membrane</keyword>
<dbReference type="RefSeq" id="WP_285931830.1">
    <property type="nucleotide sequence ID" value="NZ_JASTZU010000034.1"/>
</dbReference>
<keyword evidence="1" id="KW-1133">Transmembrane helix</keyword>
<gene>
    <name evidence="3" type="ORF">QQS35_09580</name>
</gene>
<keyword evidence="1" id="KW-0812">Transmembrane</keyword>
<name>A0ABT7L4A3_9BACI</name>
<protein>
    <submittedName>
        <fullName evidence="3">DUF4129 domain-containing protein</fullName>
    </submittedName>
</protein>
<dbReference type="InterPro" id="IPR025403">
    <property type="entry name" value="TgpA-like_C"/>
</dbReference>
<proteinExistence type="predicted"/>
<organism evidence="3 4">
    <name type="scientific">Aquibacillus rhizosphaerae</name>
    <dbReference type="NCBI Taxonomy" id="3051431"/>
    <lineage>
        <taxon>Bacteria</taxon>
        <taxon>Bacillati</taxon>
        <taxon>Bacillota</taxon>
        <taxon>Bacilli</taxon>
        <taxon>Bacillales</taxon>
        <taxon>Bacillaceae</taxon>
        <taxon>Aquibacillus</taxon>
    </lineage>
</organism>
<dbReference type="EMBL" id="JASTZU010000034">
    <property type="protein sequence ID" value="MDL4840698.1"/>
    <property type="molecule type" value="Genomic_DNA"/>
</dbReference>
<feature type="domain" description="Protein-glutamine gamma-glutamyltransferase-like C-terminal" evidence="2">
    <location>
        <begin position="132"/>
        <end position="198"/>
    </location>
</feature>
<evidence type="ECO:0000256" key="1">
    <source>
        <dbReference type="SAM" id="Phobius"/>
    </source>
</evidence>
<sequence>MKKDEEARDQLRNILDEKEYTVYYQDNRSFIEVWWDKGKAWILDMLEKLFSSFQPSDTATNGVLIGIIIVTIALIALTIYFSVRTYRRKRIFQDKKPLQFMDEIHWSYHKHLEEANKREELLAYKEAIRHMFLAVLLFLHEKSQLEARIWKTNWEYYDELKKVSQKQADLFFKLAILFDEVTYGERQVNQEEYLRFKQETMKWFNKDEAENVLHSDEKEE</sequence>
<feature type="transmembrane region" description="Helical" evidence="1">
    <location>
        <begin position="63"/>
        <end position="83"/>
    </location>
</feature>
<accession>A0ABT7L4A3</accession>
<evidence type="ECO:0000313" key="4">
    <source>
        <dbReference type="Proteomes" id="UP001235343"/>
    </source>
</evidence>
<evidence type="ECO:0000313" key="3">
    <source>
        <dbReference type="EMBL" id="MDL4840698.1"/>
    </source>
</evidence>
<comment type="caution">
    <text evidence="3">The sequence shown here is derived from an EMBL/GenBank/DDBJ whole genome shotgun (WGS) entry which is preliminary data.</text>
</comment>
<reference evidence="3 4" key="1">
    <citation type="submission" date="2023-06" db="EMBL/GenBank/DDBJ databases">
        <title>Aquibacillus rhizosphaerae LR5S19.</title>
        <authorList>
            <person name="Sun J.-Q."/>
        </authorList>
    </citation>
    <scope>NUCLEOTIDE SEQUENCE [LARGE SCALE GENOMIC DNA]</scope>
    <source>
        <strain evidence="3 4">LR5S19</strain>
    </source>
</reference>
<dbReference type="Proteomes" id="UP001235343">
    <property type="component" value="Unassembled WGS sequence"/>
</dbReference>
<keyword evidence="4" id="KW-1185">Reference proteome</keyword>